<name>A0A2P6FH16_9PEZI</name>
<evidence type="ECO:0000256" key="1">
    <source>
        <dbReference type="SAM" id="MobiDB-lite"/>
    </source>
</evidence>
<dbReference type="Proteomes" id="UP000091956">
    <property type="component" value="Unassembled WGS sequence"/>
</dbReference>
<keyword evidence="3" id="KW-1185">Reference proteome</keyword>
<organism evidence="2 3">
    <name type="scientific">Pseudogymnoascus verrucosus</name>
    <dbReference type="NCBI Taxonomy" id="342668"/>
    <lineage>
        <taxon>Eukaryota</taxon>
        <taxon>Fungi</taxon>
        <taxon>Dikarya</taxon>
        <taxon>Ascomycota</taxon>
        <taxon>Pezizomycotina</taxon>
        <taxon>Leotiomycetes</taxon>
        <taxon>Thelebolales</taxon>
        <taxon>Thelebolaceae</taxon>
        <taxon>Pseudogymnoascus</taxon>
    </lineage>
</organism>
<feature type="region of interest" description="Disordered" evidence="1">
    <location>
        <begin position="230"/>
        <end position="250"/>
    </location>
</feature>
<protein>
    <submittedName>
        <fullName evidence="2">Uncharacterized protein</fullName>
    </submittedName>
</protein>
<evidence type="ECO:0000313" key="2">
    <source>
        <dbReference type="EMBL" id="PQM43935.1"/>
    </source>
</evidence>
<evidence type="ECO:0000313" key="3">
    <source>
        <dbReference type="Proteomes" id="UP000091956"/>
    </source>
</evidence>
<dbReference type="EMBL" id="KV460264">
    <property type="protein sequence ID" value="PQM43935.1"/>
    <property type="molecule type" value="Genomic_DNA"/>
</dbReference>
<feature type="region of interest" description="Disordered" evidence="1">
    <location>
        <begin position="293"/>
        <end position="327"/>
    </location>
</feature>
<dbReference type="AlphaFoldDB" id="A0A2P6FH16"/>
<reference evidence="2 3" key="1">
    <citation type="submission" date="2016-03" db="EMBL/GenBank/DDBJ databases">
        <title>Comparative genomics of Pseudogymnoascus destructans, the fungus causing white-nose syndrome of bats.</title>
        <authorList>
            <person name="Palmer J.M."/>
            <person name="Drees K.P."/>
            <person name="Foster J.T."/>
            <person name="Lindner D.L."/>
        </authorList>
    </citation>
    <scope>NUCLEOTIDE SEQUENCE [LARGE SCALE GENOMIC DNA]</scope>
    <source>
        <strain evidence="2 3">UAMH 10579</strain>
    </source>
</reference>
<dbReference type="RefSeq" id="XP_059320264.1">
    <property type="nucleotide sequence ID" value="XM_059464281.1"/>
</dbReference>
<sequence>MQIIHPADSIERANKSKLTPYDYLYQRERRRQPGTKGRQTAEGSWDRHLEDDWLDMKDDGKALLWLTFPDSFDYRTKCHVIGSLQPNSVEYLLKTWTAEMQKTSLGYLLELYRVPGRPRREKMDEARQTVDDLTQHLRRELNISSEEDTSGVWNSTIAVPNSWSEARRALLATSLEKLASALETAQTLVSEATLHGTIYETGVDTMRSMQETRGFLQLLTKIVKDKNYSSQTPLLPAGENGPGVNPPPSPFSAGWSNNVYNTAFSRQPGLGEPRFVAPGSELSLTAAQHAQLGHNTENNDPNWVFPRVKGSKKTTEASQQKKKRKIG</sequence>
<proteinExistence type="predicted"/>
<dbReference type="GeneID" id="84234377"/>
<gene>
    <name evidence="2" type="ORF">VE01_10831</name>
</gene>
<reference evidence="3" key="2">
    <citation type="journal article" date="2018" name="Nat. Commun.">
        <title>Extreme sensitivity to ultraviolet light in the fungal pathogen causing white-nose syndrome of bats.</title>
        <authorList>
            <person name="Palmer J.M."/>
            <person name="Drees K.P."/>
            <person name="Foster J.T."/>
            <person name="Lindner D.L."/>
        </authorList>
    </citation>
    <scope>NUCLEOTIDE SEQUENCE [LARGE SCALE GENOMIC DNA]</scope>
    <source>
        <strain evidence="3">UAMH 10579</strain>
    </source>
</reference>
<accession>A0A2P6FH16</accession>